<gene>
    <name evidence="2" type="ORF">Ahu01nite_100360</name>
</gene>
<protein>
    <submittedName>
        <fullName evidence="2">Uncharacterized protein</fullName>
    </submittedName>
</protein>
<dbReference type="RefSeq" id="WP_275411866.1">
    <property type="nucleotide sequence ID" value="NZ_BAAATV010000053.1"/>
</dbReference>
<evidence type="ECO:0000313" key="2">
    <source>
        <dbReference type="EMBL" id="GIE26934.1"/>
    </source>
</evidence>
<feature type="region of interest" description="Disordered" evidence="1">
    <location>
        <begin position="14"/>
        <end position="44"/>
    </location>
</feature>
<proteinExistence type="predicted"/>
<organism evidence="2 3">
    <name type="scientific">Winogradskya humida</name>
    <dbReference type="NCBI Taxonomy" id="113566"/>
    <lineage>
        <taxon>Bacteria</taxon>
        <taxon>Bacillati</taxon>
        <taxon>Actinomycetota</taxon>
        <taxon>Actinomycetes</taxon>
        <taxon>Micromonosporales</taxon>
        <taxon>Micromonosporaceae</taxon>
        <taxon>Winogradskya</taxon>
    </lineage>
</organism>
<dbReference type="EMBL" id="BOMN01000162">
    <property type="protein sequence ID" value="GIE26934.1"/>
    <property type="molecule type" value="Genomic_DNA"/>
</dbReference>
<accession>A0ABQ4A8A0</accession>
<evidence type="ECO:0000256" key="1">
    <source>
        <dbReference type="SAM" id="MobiDB-lite"/>
    </source>
</evidence>
<keyword evidence="3" id="KW-1185">Reference proteome</keyword>
<evidence type="ECO:0000313" key="3">
    <source>
        <dbReference type="Proteomes" id="UP000603200"/>
    </source>
</evidence>
<sequence>MITAATAQNLAAVARADTETDSAKQRRVAALAAQPTDRSSGFCA</sequence>
<dbReference type="Proteomes" id="UP000603200">
    <property type="component" value="Unassembled WGS sequence"/>
</dbReference>
<name>A0ABQ4A8A0_9ACTN</name>
<reference evidence="2 3" key="1">
    <citation type="submission" date="2021-01" db="EMBL/GenBank/DDBJ databases">
        <title>Whole genome shotgun sequence of Actinoplanes humidus NBRC 14915.</title>
        <authorList>
            <person name="Komaki H."/>
            <person name="Tamura T."/>
        </authorList>
    </citation>
    <scope>NUCLEOTIDE SEQUENCE [LARGE SCALE GENOMIC DNA]</scope>
    <source>
        <strain evidence="2 3">NBRC 14915</strain>
    </source>
</reference>
<comment type="caution">
    <text evidence="2">The sequence shown here is derived from an EMBL/GenBank/DDBJ whole genome shotgun (WGS) entry which is preliminary data.</text>
</comment>